<feature type="chain" id="PRO_5031476409" description="Pseudouridine synthase RsuA/RluA-like domain-containing protein" evidence="2">
    <location>
        <begin position="35"/>
        <end position="608"/>
    </location>
</feature>
<gene>
    <name evidence="4" type="ORF">PAUS00366_LOCUS1169</name>
</gene>
<dbReference type="GO" id="GO:0009982">
    <property type="term" value="F:pseudouridine synthase activity"/>
    <property type="evidence" value="ECO:0007669"/>
    <property type="project" value="InterPro"/>
</dbReference>
<dbReference type="InterPro" id="IPR050188">
    <property type="entry name" value="RluA_PseudoU_synthase"/>
</dbReference>
<evidence type="ECO:0000256" key="2">
    <source>
        <dbReference type="SAM" id="SignalP"/>
    </source>
</evidence>
<evidence type="ECO:0000313" key="4">
    <source>
        <dbReference type="EMBL" id="CAE0708449.1"/>
    </source>
</evidence>
<evidence type="ECO:0000259" key="3">
    <source>
        <dbReference type="Pfam" id="PF00849"/>
    </source>
</evidence>
<accession>A0A7S4AA39</accession>
<protein>
    <recommendedName>
        <fullName evidence="3">Pseudouridine synthase RsuA/RluA-like domain-containing protein</fullName>
    </recommendedName>
</protein>
<dbReference type="Gene3D" id="3.30.2350.10">
    <property type="entry name" value="Pseudouridine synthase"/>
    <property type="match status" value="1"/>
</dbReference>
<dbReference type="CDD" id="cd02869">
    <property type="entry name" value="PseudoU_synth_RluA_like"/>
    <property type="match status" value="1"/>
</dbReference>
<dbReference type="PANTHER" id="PTHR21600:SF87">
    <property type="entry name" value="RNA PSEUDOURIDYLATE SYNTHASE DOMAIN-CONTAINING PROTEIN 1"/>
    <property type="match status" value="1"/>
</dbReference>
<comment type="similarity">
    <text evidence="1">Belongs to the pseudouridine synthase RluA family.</text>
</comment>
<keyword evidence="2" id="KW-0732">Signal</keyword>
<dbReference type="InterPro" id="IPR006224">
    <property type="entry name" value="PsdUridine_synth_RluA-like_CS"/>
</dbReference>
<dbReference type="Pfam" id="PF00849">
    <property type="entry name" value="PseudoU_synth_2"/>
    <property type="match status" value="1"/>
</dbReference>
<dbReference type="SUPFAM" id="SSF55120">
    <property type="entry name" value="Pseudouridine synthase"/>
    <property type="match status" value="1"/>
</dbReference>
<dbReference type="EMBL" id="HBIX01001575">
    <property type="protein sequence ID" value="CAE0708449.1"/>
    <property type="molecule type" value="Transcribed_RNA"/>
</dbReference>
<reference evidence="4" key="1">
    <citation type="submission" date="2021-01" db="EMBL/GenBank/DDBJ databases">
        <authorList>
            <person name="Corre E."/>
            <person name="Pelletier E."/>
            <person name="Niang G."/>
            <person name="Scheremetjew M."/>
            <person name="Finn R."/>
            <person name="Kale V."/>
            <person name="Holt S."/>
            <person name="Cochrane G."/>
            <person name="Meng A."/>
            <person name="Brown T."/>
            <person name="Cohen L."/>
        </authorList>
    </citation>
    <scope>NUCLEOTIDE SEQUENCE</scope>
    <source>
        <strain evidence="4">10249 10 AB</strain>
    </source>
</reference>
<feature type="domain" description="Pseudouridine synthase RsuA/RluA-like" evidence="3">
    <location>
        <begin position="326"/>
        <end position="503"/>
    </location>
</feature>
<dbReference type="GO" id="GO:0003723">
    <property type="term" value="F:RNA binding"/>
    <property type="evidence" value="ECO:0007669"/>
    <property type="project" value="InterPro"/>
</dbReference>
<dbReference type="GO" id="GO:0000455">
    <property type="term" value="P:enzyme-directed rRNA pseudouridine synthesis"/>
    <property type="evidence" value="ECO:0007669"/>
    <property type="project" value="TreeGrafter"/>
</dbReference>
<dbReference type="InterPro" id="IPR020103">
    <property type="entry name" value="PsdUridine_synth_cat_dom_sf"/>
</dbReference>
<name>A0A7S4AA39_9STRA</name>
<evidence type="ECO:0000256" key="1">
    <source>
        <dbReference type="ARBA" id="ARBA00010876"/>
    </source>
</evidence>
<dbReference type="InterPro" id="IPR006145">
    <property type="entry name" value="PsdUridine_synth_RsuA/RluA"/>
</dbReference>
<sequence>MFRQIAFKEKGQRMKQISFFGLLLLLCRIDPTNAFRQSFCRRQLAFRQPSLLTKPLSKNQIDVEPRKFVVSALRNRNRWTQKYSSSTDYYSEVDDHIVADEDANDEEGARSYDQSEIDKFFDEAERDANRMNFPRGKPEGYYVTKQYSILETGFGDSLVIAGANGSGDNEARAKGITQAEINRLGINGKNITLPIALMLLDKEAYPSLSRARKSCRKGHIVVNRGPLIMNGDTGKEEFDQDTCFKGRVIDRVYPGGKCVLLSLSVNQINISHHYATNLKCLVMFISFYLIFKDVIGIQCRMNGGFYPGFDTTKPSFELPVLYEDSHFAIVNKPAGIVCYSLRDDNHGGRNIRNALPFVLKPPKRGTFDIYLRPAGVHRLDKPTSGLLIVAKTRPAMVDLSKQFAERRVKKTYTAIVNGIPEEPVETSITSEQATKLGVDVGSIQGDTQCNWQLIDHVLDEKSAITVWKPLGYTNSIKAKDGTLTLVELKPKTGRFHQLRRHMAWVRECPLVGDVTYDGGGDAMNLRGRGLFLCSNRVRLEHPYYNTVKGRTEWETLPNNEKWANGTLALSEDGTTVEVRVSIDLPNKFQGFLATERKRYEKFENSDKS</sequence>
<feature type="signal peptide" evidence="2">
    <location>
        <begin position="1"/>
        <end position="34"/>
    </location>
</feature>
<dbReference type="AlphaFoldDB" id="A0A7S4AA39"/>
<dbReference type="PROSITE" id="PS01129">
    <property type="entry name" value="PSI_RLU"/>
    <property type="match status" value="1"/>
</dbReference>
<proteinExistence type="inferred from homology"/>
<dbReference type="PANTHER" id="PTHR21600">
    <property type="entry name" value="MITOCHONDRIAL RNA PSEUDOURIDINE SYNTHASE"/>
    <property type="match status" value="1"/>
</dbReference>
<organism evidence="4">
    <name type="scientific">Pseudo-nitzschia australis</name>
    <dbReference type="NCBI Taxonomy" id="44445"/>
    <lineage>
        <taxon>Eukaryota</taxon>
        <taxon>Sar</taxon>
        <taxon>Stramenopiles</taxon>
        <taxon>Ochrophyta</taxon>
        <taxon>Bacillariophyta</taxon>
        <taxon>Bacillariophyceae</taxon>
        <taxon>Bacillariophycidae</taxon>
        <taxon>Bacillariales</taxon>
        <taxon>Bacillariaceae</taxon>
        <taxon>Pseudo-nitzschia</taxon>
    </lineage>
</organism>